<dbReference type="AlphaFoldDB" id="T0MCW2"/>
<dbReference type="EMBL" id="KE647185">
    <property type="protein sequence ID" value="EQB61021.1"/>
    <property type="molecule type" value="Genomic_DNA"/>
</dbReference>
<dbReference type="VEuPathDB" id="MicrosporidiaDB:NAPIS_ORF01402"/>
<feature type="domain" description="tRNA synthetases class I catalytic" evidence="4">
    <location>
        <begin position="1"/>
        <end position="95"/>
    </location>
</feature>
<keyword evidence="2" id="KW-0547">Nucleotide-binding</keyword>
<dbReference type="HOGENOM" id="CLU_616908_0_0_1"/>
<dbReference type="SUPFAM" id="SSF52374">
    <property type="entry name" value="Nucleotidylyl transferase"/>
    <property type="match status" value="1"/>
</dbReference>
<keyword evidence="6" id="KW-1185">Reference proteome</keyword>
<dbReference type="OrthoDB" id="438179at2759"/>
<feature type="domain" description="tRNA synthetases class I catalytic" evidence="4">
    <location>
        <begin position="134"/>
        <end position="295"/>
    </location>
</feature>
<dbReference type="Pfam" id="PF01406">
    <property type="entry name" value="tRNA-synt_1e"/>
    <property type="match status" value="2"/>
</dbReference>
<dbReference type="InterPro" id="IPR014729">
    <property type="entry name" value="Rossmann-like_a/b/a_fold"/>
</dbReference>
<dbReference type="Gene3D" id="3.40.50.620">
    <property type="entry name" value="HUPs"/>
    <property type="match status" value="2"/>
</dbReference>
<organism evidence="5 6">
    <name type="scientific">Vairimorpha apis BRL 01</name>
    <dbReference type="NCBI Taxonomy" id="1037528"/>
    <lineage>
        <taxon>Eukaryota</taxon>
        <taxon>Fungi</taxon>
        <taxon>Fungi incertae sedis</taxon>
        <taxon>Microsporidia</taxon>
        <taxon>Nosematidae</taxon>
        <taxon>Vairimorpha</taxon>
    </lineage>
</organism>
<reference evidence="5 6" key="1">
    <citation type="journal article" date="2013" name="BMC Genomics">
        <title>Genome sequencing and comparative genomics of honey bee microsporidia, Nosema apis reveal novel insights into host-parasite interactions.</title>
        <authorList>
            <person name="Chen Yp."/>
            <person name="Pettis J.S."/>
            <person name="Zhao Y."/>
            <person name="Liu X."/>
            <person name="Tallon L.J."/>
            <person name="Sadzewicz L.D."/>
            <person name="Li R."/>
            <person name="Zheng H."/>
            <person name="Huang S."/>
            <person name="Zhang X."/>
            <person name="Hamilton M.C."/>
            <person name="Pernal S.F."/>
            <person name="Melathopoulos A.P."/>
            <person name="Yan X."/>
            <person name="Evans J.D."/>
        </authorList>
    </citation>
    <scope>NUCLEOTIDE SEQUENCE [LARGE SCALE GENOMIC DNA]</scope>
    <source>
        <strain evidence="5 6">BRL 01</strain>
    </source>
</reference>
<evidence type="ECO:0000313" key="5">
    <source>
        <dbReference type="EMBL" id="EQB61021.1"/>
    </source>
</evidence>
<dbReference type="PANTHER" id="PTHR10890:SF3">
    <property type="entry name" value="CYSTEINE--TRNA LIGASE, CYTOPLASMIC"/>
    <property type="match status" value="1"/>
</dbReference>
<dbReference type="GO" id="GO:0004817">
    <property type="term" value="F:cysteine-tRNA ligase activity"/>
    <property type="evidence" value="ECO:0007669"/>
    <property type="project" value="TreeGrafter"/>
</dbReference>
<dbReference type="Proteomes" id="UP000053780">
    <property type="component" value="Unassembled WGS sequence"/>
</dbReference>
<dbReference type="GO" id="GO:0006423">
    <property type="term" value="P:cysteinyl-tRNA aminoacylation"/>
    <property type="evidence" value="ECO:0007669"/>
    <property type="project" value="TreeGrafter"/>
</dbReference>
<dbReference type="PANTHER" id="PTHR10890">
    <property type="entry name" value="CYSTEINYL-TRNA SYNTHETASE"/>
    <property type="match status" value="1"/>
</dbReference>
<keyword evidence="5" id="KW-0030">Aminoacyl-tRNA synthetase</keyword>
<dbReference type="InterPro" id="IPR024909">
    <property type="entry name" value="Cys-tRNA/MSH_ligase"/>
</dbReference>
<evidence type="ECO:0000259" key="4">
    <source>
        <dbReference type="Pfam" id="PF01406"/>
    </source>
</evidence>
<evidence type="ECO:0000256" key="2">
    <source>
        <dbReference type="ARBA" id="ARBA00022741"/>
    </source>
</evidence>
<evidence type="ECO:0000313" key="6">
    <source>
        <dbReference type="Proteomes" id="UP000053780"/>
    </source>
</evidence>
<evidence type="ECO:0000256" key="1">
    <source>
        <dbReference type="ARBA" id="ARBA00022598"/>
    </source>
</evidence>
<name>T0MCW2_9MICR</name>
<proteinExistence type="predicted"/>
<accession>T0MCW2</accession>
<dbReference type="GO" id="GO:0005524">
    <property type="term" value="F:ATP binding"/>
    <property type="evidence" value="ECO:0007669"/>
    <property type="project" value="UniProtKB-KW"/>
</dbReference>
<keyword evidence="3" id="KW-0067">ATP-binding</keyword>
<dbReference type="InterPro" id="IPR032678">
    <property type="entry name" value="tRNA-synt_1_cat_dom"/>
</dbReference>
<protein>
    <submittedName>
        <fullName evidence="5">Cysteinyl-trna synthetase</fullName>
    </submittedName>
</protein>
<keyword evidence="1" id="KW-0436">Ligase</keyword>
<gene>
    <name evidence="5" type="ORF">NAPIS_ORF01402</name>
</gene>
<dbReference type="PRINTS" id="PR00983">
    <property type="entry name" value="TRNASYNTHCYS"/>
</dbReference>
<dbReference type="GO" id="GO:0005737">
    <property type="term" value="C:cytoplasm"/>
    <property type="evidence" value="ECO:0007669"/>
    <property type="project" value="TreeGrafter"/>
</dbReference>
<evidence type="ECO:0000256" key="3">
    <source>
        <dbReference type="ARBA" id="ARBA00022840"/>
    </source>
</evidence>
<sequence length="444" mass="51276">MRMLNVKMPTVLTKVSEYIEQIQVYIDKLIDKGFAYESGGSVYFDVERYKQEYSYPIFVKDCINESEEEKLDSNKNVSSEQKDINLLNKEIKENNSNEKFNLTKENKFREKTKLNNDNKSIEEKSILTKENNFNEGSILTKENKSIEEKLSNKESLIIKEKKHIKDFALWKNSEDGYPYKSGKGRPGWHIECSVMSTETMGQDIDIHAGGIDLKFPHHENEVAQCQAYFNKKWCNYFMHTGHLNINGLKMSKSLKNFTTIKSILTKCSPIQLRILFLYHHWNSDMSYEEEQLKFAESVEKKIFNFVENVNVVKDSVDNIVKDNISDRLNSVDNVYINKLSTKIKDMKIEEKAAAGKNNSYLESSVNSVDNKNISSSKDSITKTNNNFSKCSFISSDDNQVLDKLSSTLSTIHFSYCNNFDTPSVMKSILELISFTRTKNIKNTL</sequence>